<feature type="region of interest" description="Disordered" evidence="1">
    <location>
        <begin position="65"/>
        <end position="86"/>
    </location>
</feature>
<organism evidence="2 3">
    <name type="scientific">Streptomyces pseudovenezuelae</name>
    <dbReference type="NCBI Taxonomy" id="67350"/>
    <lineage>
        <taxon>Bacteria</taxon>
        <taxon>Bacillati</taxon>
        <taxon>Actinomycetota</taxon>
        <taxon>Actinomycetes</taxon>
        <taxon>Kitasatosporales</taxon>
        <taxon>Streptomycetaceae</taxon>
        <taxon>Streptomyces</taxon>
        <taxon>Streptomyces aurantiacus group</taxon>
    </lineage>
</organism>
<protein>
    <submittedName>
        <fullName evidence="2">Uncharacterized protein</fullName>
    </submittedName>
</protein>
<accession>A0ABT6LWH2</accession>
<evidence type="ECO:0000313" key="2">
    <source>
        <dbReference type="EMBL" id="MDH6220665.1"/>
    </source>
</evidence>
<proteinExistence type="predicted"/>
<keyword evidence="3" id="KW-1185">Reference proteome</keyword>
<dbReference type="Proteomes" id="UP001160499">
    <property type="component" value="Unassembled WGS sequence"/>
</dbReference>
<comment type="caution">
    <text evidence="2">The sequence shown here is derived from an EMBL/GenBank/DDBJ whole genome shotgun (WGS) entry which is preliminary data.</text>
</comment>
<reference evidence="2 3" key="1">
    <citation type="submission" date="2023-04" db="EMBL/GenBank/DDBJ databases">
        <title>Forest soil microbial communities from Buena Vista Peninsula, Colon Province, Panama.</title>
        <authorList>
            <person name="Bouskill N."/>
        </authorList>
    </citation>
    <scope>NUCLEOTIDE SEQUENCE [LARGE SCALE GENOMIC DNA]</scope>
    <source>
        <strain evidence="2 3">GGS1</strain>
    </source>
</reference>
<evidence type="ECO:0000256" key="1">
    <source>
        <dbReference type="SAM" id="MobiDB-lite"/>
    </source>
</evidence>
<gene>
    <name evidence="2" type="ORF">M2283_008005</name>
</gene>
<sequence>MVEAAEHSVRGPHRAFTVARYPPRRSGVVWGGRDLGADGGVLMQRAIGGDDRVACCTQVGPEERVTVSEKPVEEPYVSGGDADGVHRQYHVKVPQGRVTDDRTVPARCWVPR</sequence>
<evidence type="ECO:0000313" key="3">
    <source>
        <dbReference type="Proteomes" id="UP001160499"/>
    </source>
</evidence>
<dbReference type="EMBL" id="JARXVH010000017">
    <property type="protein sequence ID" value="MDH6220665.1"/>
    <property type="molecule type" value="Genomic_DNA"/>
</dbReference>
<name>A0ABT6LWH2_9ACTN</name>